<proteinExistence type="predicted"/>
<sequence>MHPSLSFWSELSLALDYYPVLANEKELLSHTTAFFSKTDWAPFTLSQDKLLTLEGDYDWQKKRLGYLLPTISSLCVIHQTLQPEYQSSDMHAKAIQHNITASARFRHAEHGVNEGNWLPILMFGVGHIMFNFAVAQSAPDYSFEYLDIFHVLRGAARLGDEVGTFLEKSELSGMLERRRPEIAQPSEPDNSLQAMNELSQAEYPEDTLEETRTHCHHALESLKWWTRFVRGVPRNWKQFILWPASVTDGFITALVEKQPVALLIYIYWCVVMHRAPRRWYTDGWHQRVAFAAMSELGPE</sequence>
<comment type="caution">
    <text evidence="1">The sequence shown here is derived from an EMBL/GenBank/DDBJ whole genome shotgun (WGS) entry which is preliminary data.</text>
</comment>
<dbReference type="InParanoid" id="A0A7C8N0J0"/>
<evidence type="ECO:0000313" key="2">
    <source>
        <dbReference type="Proteomes" id="UP000481858"/>
    </source>
</evidence>
<keyword evidence="2" id="KW-1185">Reference proteome</keyword>
<evidence type="ECO:0008006" key="3">
    <source>
        <dbReference type="Google" id="ProtNLM"/>
    </source>
</evidence>
<dbReference type="InterPro" id="IPR053157">
    <property type="entry name" value="Sterol_Uptake_Regulator"/>
</dbReference>
<dbReference type="PANTHER" id="PTHR47784">
    <property type="entry name" value="STEROL UPTAKE CONTROL PROTEIN 2"/>
    <property type="match status" value="1"/>
</dbReference>
<dbReference type="GO" id="GO:0001228">
    <property type="term" value="F:DNA-binding transcription activator activity, RNA polymerase II-specific"/>
    <property type="evidence" value="ECO:0007669"/>
    <property type="project" value="TreeGrafter"/>
</dbReference>
<dbReference type="OrthoDB" id="3546279at2759"/>
<protein>
    <recommendedName>
        <fullName evidence="3">Transcription factor domain-containing protein</fullName>
    </recommendedName>
</protein>
<evidence type="ECO:0000313" key="1">
    <source>
        <dbReference type="EMBL" id="KAF2973073.1"/>
    </source>
</evidence>
<reference evidence="1 2" key="1">
    <citation type="submission" date="2019-12" db="EMBL/GenBank/DDBJ databases">
        <title>Draft genome sequence of the ascomycete Xylaria multiplex DSM 110363.</title>
        <authorList>
            <person name="Buettner E."/>
            <person name="Kellner H."/>
        </authorList>
    </citation>
    <scope>NUCLEOTIDE SEQUENCE [LARGE SCALE GENOMIC DNA]</scope>
    <source>
        <strain evidence="1 2">DSM 110363</strain>
    </source>
</reference>
<dbReference type="AlphaFoldDB" id="A0A7C8N0J0"/>
<name>A0A7C8N0J0_9PEZI</name>
<dbReference type="EMBL" id="WUBL01000003">
    <property type="protein sequence ID" value="KAF2973073.1"/>
    <property type="molecule type" value="Genomic_DNA"/>
</dbReference>
<dbReference type="PANTHER" id="PTHR47784:SF5">
    <property type="entry name" value="STEROL UPTAKE CONTROL PROTEIN 2"/>
    <property type="match status" value="1"/>
</dbReference>
<dbReference type="Proteomes" id="UP000481858">
    <property type="component" value="Unassembled WGS sequence"/>
</dbReference>
<gene>
    <name evidence="1" type="ORF">GQX73_g631</name>
</gene>
<accession>A0A7C8N0J0</accession>
<organism evidence="1 2">
    <name type="scientific">Xylaria multiplex</name>
    <dbReference type="NCBI Taxonomy" id="323545"/>
    <lineage>
        <taxon>Eukaryota</taxon>
        <taxon>Fungi</taxon>
        <taxon>Dikarya</taxon>
        <taxon>Ascomycota</taxon>
        <taxon>Pezizomycotina</taxon>
        <taxon>Sordariomycetes</taxon>
        <taxon>Xylariomycetidae</taxon>
        <taxon>Xylariales</taxon>
        <taxon>Xylariaceae</taxon>
        <taxon>Xylaria</taxon>
    </lineage>
</organism>